<reference evidence="7" key="1">
    <citation type="submission" date="2016-10" db="EMBL/GenBank/DDBJ databases">
        <authorList>
            <person name="Varghese N."/>
            <person name="Submissions S."/>
        </authorList>
    </citation>
    <scope>NUCLEOTIDE SEQUENCE [LARGE SCALE GENOMIC DNA]</scope>
    <source>
        <strain evidence="7">DSM 17038</strain>
    </source>
</reference>
<keyword evidence="6" id="KW-0223">Dioxygenase</keyword>
<dbReference type="GO" id="GO:0051213">
    <property type="term" value="F:dioxygenase activity"/>
    <property type="evidence" value="ECO:0007669"/>
    <property type="project" value="UniProtKB-KW"/>
</dbReference>
<gene>
    <name evidence="6" type="ORF">SAMN05660649_04734</name>
</gene>
<dbReference type="Gene3D" id="3.20.20.70">
    <property type="entry name" value="Aldolase class I"/>
    <property type="match status" value="1"/>
</dbReference>
<dbReference type="AlphaFoldDB" id="A0A1I2Z3A6"/>
<keyword evidence="5" id="KW-0560">Oxidoreductase</keyword>
<evidence type="ECO:0000256" key="2">
    <source>
        <dbReference type="ARBA" id="ARBA00013457"/>
    </source>
</evidence>
<organism evidence="6 7">
    <name type="scientific">Desulfotruncus arcticus DSM 17038</name>
    <dbReference type="NCBI Taxonomy" id="1121424"/>
    <lineage>
        <taxon>Bacteria</taxon>
        <taxon>Bacillati</taxon>
        <taxon>Bacillota</taxon>
        <taxon>Clostridia</taxon>
        <taxon>Eubacteriales</taxon>
        <taxon>Desulfallaceae</taxon>
        <taxon>Desulfotruncus</taxon>
    </lineage>
</organism>
<dbReference type="SUPFAM" id="SSF51412">
    <property type="entry name" value="Inosine monophosphate dehydrogenase (IMPDH)"/>
    <property type="match status" value="1"/>
</dbReference>
<dbReference type="OrthoDB" id="9778912at2"/>
<accession>A0A1I2Z3A6</accession>
<dbReference type="CDD" id="cd04730">
    <property type="entry name" value="NPD_like"/>
    <property type="match status" value="1"/>
</dbReference>
<dbReference type="Proteomes" id="UP000199337">
    <property type="component" value="Unassembled WGS sequence"/>
</dbReference>
<dbReference type="Pfam" id="PF03060">
    <property type="entry name" value="NMO"/>
    <property type="match status" value="2"/>
</dbReference>
<protein>
    <recommendedName>
        <fullName evidence="2">Probable nitronate monooxygenase</fullName>
    </recommendedName>
</protein>
<evidence type="ECO:0000313" key="6">
    <source>
        <dbReference type="EMBL" id="SFH32085.1"/>
    </source>
</evidence>
<sequence>MKLPQIKIGELIPKFPIIQGGMAVRVSTAPLAAAVANAGGIGVLGASGMELDELRLEIRKARDLTSGIIGVNIMFAVRNFAQMVRTALEEKIDVVFTGAGFSRDVFGWGKEFGIPVVSIVSSGKLAAVAEKCGAAAVVAEGVEAGGHLGTNRSLFDILPEIRAKVKIPVIAAGGIIDGFGVAKALKMGADGVQMATRFVLSKECAVAKAFKEMYLQARADDVVMVESPVGLPGRALRNEFVSKLQQGSQPNPEKCRNCLKVCSHKYCIMDALENSRTGQVAEGLVFCGQNVYQIKDILSVKDIFDRIVAQVESVE</sequence>
<keyword evidence="7" id="KW-1185">Reference proteome</keyword>
<name>A0A1I2Z3A6_9FIRM</name>
<keyword evidence="4" id="KW-0288">FMN</keyword>
<evidence type="ECO:0000256" key="3">
    <source>
        <dbReference type="ARBA" id="ARBA00022630"/>
    </source>
</evidence>
<dbReference type="GO" id="GO:0018580">
    <property type="term" value="F:nitronate monooxygenase activity"/>
    <property type="evidence" value="ECO:0007669"/>
    <property type="project" value="InterPro"/>
</dbReference>
<proteinExistence type="predicted"/>
<dbReference type="STRING" id="341036.SAMN05660649_04734"/>
<dbReference type="InterPro" id="IPR013785">
    <property type="entry name" value="Aldolase_TIM"/>
</dbReference>
<dbReference type="PANTHER" id="PTHR32332">
    <property type="entry name" value="2-NITROPROPANE DIOXYGENASE"/>
    <property type="match status" value="1"/>
</dbReference>
<keyword evidence="3" id="KW-0285">Flavoprotein</keyword>
<dbReference type="PANTHER" id="PTHR32332:SF18">
    <property type="entry name" value="2-NITROPROPANE DIOXYGENASE"/>
    <property type="match status" value="1"/>
</dbReference>
<dbReference type="RefSeq" id="WP_092475193.1">
    <property type="nucleotide sequence ID" value="NZ_FOOX01000024.1"/>
</dbReference>
<evidence type="ECO:0000256" key="1">
    <source>
        <dbReference type="ARBA" id="ARBA00003535"/>
    </source>
</evidence>
<evidence type="ECO:0000313" key="7">
    <source>
        <dbReference type="Proteomes" id="UP000199337"/>
    </source>
</evidence>
<evidence type="ECO:0000256" key="5">
    <source>
        <dbReference type="ARBA" id="ARBA00023002"/>
    </source>
</evidence>
<dbReference type="InterPro" id="IPR004136">
    <property type="entry name" value="NMO"/>
</dbReference>
<evidence type="ECO:0000256" key="4">
    <source>
        <dbReference type="ARBA" id="ARBA00022643"/>
    </source>
</evidence>
<dbReference type="EMBL" id="FOOX01000024">
    <property type="protein sequence ID" value="SFH32085.1"/>
    <property type="molecule type" value="Genomic_DNA"/>
</dbReference>
<comment type="function">
    <text evidence="1">Nitronate monooxygenase that uses molecular oxygen to catalyze the oxidative denitrification of alkyl nitronates. Acts on propionate 3-nitronate (P3N), the presumed physiological substrate. Probably functions in the detoxification of P3N, a metabolic poison produced by plants and fungi as a defense mechanism.</text>
</comment>